<feature type="domain" description="F5/8 type C" evidence="3">
    <location>
        <begin position="657"/>
        <end position="810"/>
    </location>
</feature>
<feature type="region of interest" description="Disordered" evidence="1">
    <location>
        <begin position="40"/>
        <end position="75"/>
    </location>
</feature>
<dbReference type="Pfam" id="PF00754">
    <property type="entry name" value="F5_F8_type_C"/>
    <property type="match status" value="2"/>
</dbReference>
<organism evidence="4 5">
    <name type="scientific">Pseudokineococcus marinus</name>
    <dbReference type="NCBI Taxonomy" id="351215"/>
    <lineage>
        <taxon>Bacteria</taxon>
        <taxon>Bacillati</taxon>
        <taxon>Actinomycetota</taxon>
        <taxon>Actinomycetes</taxon>
        <taxon>Kineosporiales</taxon>
        <taxon>Kineosporiaceae</taxon>
        <taxon>Pseudokineococcus</taxon>
    </lineage>
</organism>
<sequence>MSARRRSFTTALRPLLVLGVTSAVCVSPLAPVAGAQPRATPEVQASGAQASGAQVPGPGAGTTTLPGAVAPPSPATARAVAEDPAAQAYYAALLRHTRWSETQWDEAAGVYRSADFSFAVVLGNAVLLTRGEYDAEVAGVEEDVLRERTLATIRHYAASNRLAGGAQWGDRLFWDSTFQSYFTLAAHLMWPELDQETRDHVDAITSGQAERTTALGTADDPRSGSWTPNGLTGGFRGDTKLEEMGVYAQSLAPGIAWGQDEAGAADWRAAFGTWSRNESGLPAADRADPALVDGVPVSENTAHNIHDTFAVENHGSFGPHYQEELWRTSGRNAVHLLLAGAPLPEVLTSQPNGEELWRTILGVMSDAGEPLMPMVDDREHLYGRDVIPLAFLAQVQGDRYAAAAERALAERLEAYQAYAPADRLTKFSGEPKYEPEARAEVAISYLLHEWRASAGDQGEPASMDELFAAAAGTTDHGDDVGLLAQQSPAAWAGSVSKPGYAKFAWQPGHDDWLFDVGGKTPSLLPSTGQAVEERHAVAYSALRDGFDGTASLLTTDGGRAGMTTLPTGTVVYATSGTGEDEGRLRVHNLTMPGMPGLDGDRTYTTAEGETTLEATDVSSVVPPSGVARVDRFDLAPTTARYVRMQGVTGDPTYGYSLFELEAGAGEDNAALGAPVTASSADGSRPPSTVTDGDYSTRWAVSRAERSRGDSWVTADLGEPTALDHVTLYWESAAGRAYRVQTSSDGRTWTDVATYGLDQVDSDGGWLAVDDEAGLVVRGSDNPITVRADQVVLSDGPAAGSAGMVVEGYAGADAERTAELAARPAVTTSSEALAASDADGYLSLFNLSDADAAGVVQVPAAADGSVAVYAGVQTTGDGGTAYETSVPAATSAVRAPRFTVAAARGGALPDGLLLSVGDGQHLVVTAPAGGRPVQLRVTQAGTDEEARLTVPAGRSRELALRSGAAYPLDDLALGRTTFPTSPLPEGMSDPGLAVDGDDATTWRPGPSASRMVVDLGEVQRLDELVLQWASRAPAGVEVSTSTDGLTYTRVAAGLVGGGLGGRTNEVPVDGSARYVAVSLPSAGSDGAALASLEVRAG</sequence>
<evidence type="ECO:0000259" key="3">
    <source>
        <dbReference type="PROSITE" id="PS50022"/>
    </source>
</evidence>
<evidence type="ECO:0000313" key="4">
    <source>
        <dbReference type="EMBL" id="NNH22070.1"/>
    </source>
</evidence>
<comment type="caution">
    <text evidence="4">The sequence shown here is derived from an EMBL/GenBank/DDBJ whole genome shotgun (WGS) entry which is preliminary data.</text>
</comment>
<accession>A0A849BG57</accession>
<feature type="domain" description="F5/8 type C" evidence="3">
    <location>
        <begin position="952"/>
        <end position="1096"/>
    </location>
</feature>
<dbReference type="EMBL" id="JABEMA010000019">
    <property type="protein sequence ID" value="NNH22070.1"/>
    <property type="molecule type" value="Genomic_DNA"/>
</dbReference>
<feature type="region of interest" description="Disordered" evidence="1">
    <location>
        <begin position="673"/>
        <end position="693"/>
    </location>
</feature>
<dbReference type="AlphaFoldDB" id="A0A849BG57"/>
<dbReference type="InterPro" id="IPR000421">
    <property type="entry name" value="FA58C"/>
</dbReference>
<protein>
    <submittedName>
        <fullName evidence="4">Discoidin domain-containing protein</fullName>
    </submittedName>
</protein>
<dbReference type="PROSITE" id="PS50022">
    <property type="entry name" value="FA58C_3"/>
    <property type="match status" value="2"/>
</dbReference>
<reference evidence="4 5" key="1">
    <citation type="submission" date="2020-05" db="EMBL/GenBank/DDBJ databases">
        <title>MicrobeNet Type strains.</title>
        <authorList>
            <person name="Nicholson A.C."/>
        </authorList>
    </citation>
    <scope>NUCLEOTIDE SEQUENCE [LARGE SCALE GENOMIC DNA]</scope>
    <source>
        <strain evidence="4 5">JCM 14547</strain>
    </source>
</reference>
<feature type="signal peptide" evidence="2">
    <location>
        <begin position="1"/>
        <end position="35"/>
    </location>
</feature>
<proteinExistence type="predicted"/>
<feature type="chain" id="PRO_5032951328" evidence="2">
    <location>
        <begin position="36"/>
        <end position="1096"/>
    </location>
</feature>
<feature type="compositionally biased region" description="Low complexity" evidence="1">
    <location>
        <begin position="43"/>
        <end position="68"/>
    </location>
</feature>
<feature type="region of interest" description="Disordered" evidence="1">
    <location>
        <begin position="207"/>
        <end position="232"/>
    </location>
</feature>
<keyword evidence="2" id="KW-0732">Signal</keyword>
<evidence type="ECO:0000256" key="2">
    <source>
        <dbReference type="SAM" id="SignalP"/>
    </source>
</evidence>
<dbReference type="Gene3D" id="2.60.120.260">
    <property type="entry name" value="Galactose-binding domain-like"/>
    <property type="match status" value="2"/>
</dbReference>
<dbReference type="SUPFAM" id="SSF49785">
    <property type="entry name" value="Galactose-binding domain-like"/>
    <property type="match status" value="2"/>
</dbReference>
<keyword evidence="5" id="KW-1185">Reference proteome</keyword>
<name>A0A849BG57_9ACTN</name>
<feature type="compositionally biased region" description="Polar residues" evidence="1">
    <location>
        <begin position="676"/>
        <end position="690"/>
    </location>
</feature>
<dbReference type="Proteomes" id="UP000555552">
    <property type="component" value="Unassembled WGS sequence"/>
</dbReference>
<evidence type="ECO:0000313" key="5">
    <source>
        <dbReference type="Proteomes" id="UP000555552"/>
    </source>
</evidence>
<dbReference type="InterPro" id="IPR008979">
    <property type="entry name" value="Galactose-bd-like_sf"/>
</dbReference>
<evidence type="ECO:0000256" key="1">
    <source>
        <dbReference type="SAM" id="MobiDB-lite"/>
    </source>
</evidence>
<gene>
    <name evidence="4" type="ORF">HLB09_02990</name>
</gene>